<dbReference type="GO" id="GO:0005737">
    <property type="term" value="C:cytoplasm"/>
    <property type="evidence" value="ECO:0007669"/>
    <property type="project" value="TreeGrafter"/>
</dbReference>
<dbReference type="GO" id="GO:0070042">
    <property type="term" value="F:rRNA (uridine-N3-)-methyltransferase activity"/>
    <property type="evidence" value="ECO:0007669"/>
    <property type="project" value="InterPro"/>
</dbReference>
<evidence type="ECO:0000313" key="4">
    <source>
        <dbReference type="Proteomes" id="UP000777438"/>
    </source>
</evidence>
<comment type="caution">
    <text evidence="3">The sequence shown here is derived from an EMBL/GenBank/DDBJ whole genome shotgun (WGS) entry which is preliminary data.</text>
</comment>
<organism evidence="3 4">
    <name type="scientific">Thelonectria olida</name>
    <dbReference type="NCBI Taxonomy" id="1576542"/>
    <lineage>
        <taxon>Eukaryota</taxon>
        <taxon>Fungi</taxon>
        <taxon>Dikarya</taxon>
        <taxon>Ascomycota</taxon>
        <taxon>Pezizomycotina</taxon>
        <taxon>Sordariomycetes</taxon>
        <taxon>Hypocreomycetidae</taxon>
        <taxon>Hypocreales</taxon>
        <taxon>Nectriaceae</taxon>
        <taxon>Thelonectria</taxon>
    </lineage>
</organism>
<dbReference type="PANTHER" id="PTHR11538:SF26">
    <property type="entry name" value="FERREDOXIN-FOLD ANTICODON-BINDING DOMAIN-CONTAINING PROTEIN 1"/>
    <property type="match status" value="1"/>
</dbReference>
<dbReference type="OrthoDB" id="273345at2759"/>
<protein>
    <recommendedName>
        <fullName evidence="2">25S rRNA (uridine-N(3))-methyltransferase BMT5-like domain-containing protein</fullName>
    </recommendedName>
</protein>
<feature type="region of interest" description="Disordered" evidence="1">
    <location>
        <begin position="328"/>
        <end position="348"/>
    </location>
</feature>
<feature type="domain" description="25S rRNA (uridine-N(3))-methyltransferase BMT5-like" evidence="2">
    <location>
        <begin position="184"/>
        <end position="294"/>
    </location>
</feature>
<dbReference type="Pfam" id="PF10354">
    <property type="entry name" value="BMT5-like"/>
    <property type="match status" value="2"/>
</dbReference>
<sequence>MGKKRKLLHQNGPARPGGRPKKPAPHNSGPQKSPNGPAKTKKKSKQQHHEKPTIPFEPHHRILLVGEGDLSFAASLVEHHGCTNVTATVLEKNEAELLAKYPHAEENAAAIRGEKRKPRDGEDKKDEQDNEDQDSKNDAEETKEKAHSEPDSDNQDQDDCYNSDEFDDEGNPIPKPKPNIAPKNKLLYNIDATKLPSSLTRTPFDRIIFNFPHVGGKSTDVNRQVRHNQSLLVAFFERALRALPPKNGAIVVTLFEGEPYTLWNVRDLARHAGLQVETSFSFKAALYPGYRHARTLGVVRDSQGRVTGGGWKGEERLARSYVFKRKGDVAPEGGKKRRRGDDSSDEDD</sequence>
<feature type="domain" description="25S rRNA (uridine-N(3))-methyltransferase BMT5-like" evidence="2">
    <location>
        <begin position="63"/>
        <end position="116"/>
    </location>
</feature>
<dbReference type="Proteomes" id="UP000777438">
    <property type="component" value="Unassembled WGS sequence"/>
</dbReference>
<keyword evidence="4" id="KW-1185">Reference proteome</keyword>
<name>A0A9P9AT66_9HYPO</name>
<reference evidence="3 4" key="1">
    <citation type="journal article" date="2021" name="Nat. Commun.">
        <title>Genetic determinants of endophytism in the Arabidopsis root mycobiome.</title>
        <authorList>
            <person name="Mesny F."/>
            <person name="Miyauchi S."/>
            <person name="Thiergart T."/>
            <person name="Pickel B."/>
            <person name="Atanasova L."/>
            <person name="Karlsson M."/>
            <person name="Huettel B."/>
            <person name="Barry K.W."/>
            <person name="Haridas S."/>
            <person name="Chen C."/>
            <person name="Bauer D."/>
            <person name="Andreopoulos W."/>
            <person name="Pangilinan J."/>
            <person name="LaButti K."/>
            <person name="Riley R."/>
            <person name="Lipzen A."/>
            <person name="Clum A."/>
            <person name="Drula E."/>
            <person name="Henrissat B."/>
            <person name="Kohler A."/>
            <person name="Grigoriev I.V."/>
            <person name="Martin F.M."/>
            <person name="Hacquard S."/>
        </authorList>
    </citation>
    <scope>NUCLEOTIDE SEQUENCE [LARGE SCALE GENOMIC DNA]</scope>
    <source>
        <strain evidence="3 4">MPI-CAGE-CH-0241</strain>
    </source>
</reference>
<feature type="compositionally biased region" description="Acidic residues" evidence="1">
    <location>
        <begin position="151"/>
        <end position="170"/>
    </location>
</feature>
<dbReference type="PANTHER" id="PTHR11538">
    <property type="entry name" value="PHENYLALANYL-TRNA SYNTHETASE"/>
    <property type="match status" value="1"/>
</dbReference>
<dbReference type="GO" id="GO:0070475">
    <property type="term" value="P:rRNA base methylation"/>
    <property type="evidence" value="ECO:0007669"/>
    <property type="project" value="InterPro"/>
</dbReference>
<feature type="region of interest" description="Disordered" evidence="1">
    <location>
        <begin position="1"/>
        <end position="60"/>
    </location>
</feature>
<feature type="compositionally biased region" description="Basic and acidic residues" evidence="1">
    <location>
        <begin position="117"/>
        <end position="150"/>
    </location>
</feature>
<dbReference type="EMBL" id="JAGPYM010000009">
    <property type="protein sequence ID" value="KAH6890502.1"/>
    <property type="molecule type" value="Genomic_DNA"/>
</dbReference>
<gene>
    <name evidence="3" type="ORF">B0T10DRAFT_321441</name>
</gene>
<dbReference type="SUPFAM" id="SSF53335">
    <property type="entry name" value="S-adenosyl-L-methionine-dependent methyltransferases"/>
    <property type="match status" value="1"/>
</dbReference>
<accession>A0A9P9AT66</accession>
<proteinExistence type="predicted"/>
<dbReference type="InterPro" id="IPR029063">
    <property type="entry name" value="SAM-dependent_MTases_sf"/>
</dbReference>
<feature type="region of interest" description="Disordered" evidence="1">
    <location>
        <begin position="106"/>
        <end position="182"/>
    </location>
</feature>
<feature type="compositionally biased region" description="Basic and acidic residues" evidence="1">
    <location>
        <begin position="47"/>
        <end position="60"/>
    </location>
</feature>
<evidence type="ECO:0000259" key="2">
    <source>
        <dbReference type="Pfam" id="PF10354"/>
    </source>
</evidence>
<evidence type="ECO:0000313" key="3">
    <source>
        <dbReference type="EMBL" id="KAH6890502.1"/>
    </source>
</evidence>
<dbReference type="InterPro" id="IPR019446">
    <property type="entry name" value="BMT5-like"/>
</dbReference>
<evidence type="ECO:0000256" key="1">
    <source>
        <dbReference type="SAM" id="MobiDB-lite"/>
    </source>
</evidence>
<dbReference type="AlphaFoldDB" id="A0A9P9AT66"/>